<name>A0A5P9P7X8_9EURY</name>
<organism evidence="1 2">
    <name type="scientific">Natronorubrum aibiense</name>
    <dbReference type="NCBI Taxonomy" id="348826"/>
    <lineage>
        <taxon>Archaea</taxon>
        <taxon>Methanobacteriati</taxon>
        <taxon>Methanobacteriota</taxon>
        <taxon>Stenosarchaea group</taxon>
        <taxon>Halobacteria</taxon>
        <taxon>Halobacteriales</taxon>
        <taxon>Natrialbaceae</taxon>
        <taxon>Natronorubrum</taxon>
    </lineage>
</organism>
<keyword evidence="2" id="KW-1185">Reference proteome</keyword>
<dbReference type="Proteomes" id="UP000326170">
    <property type="component" value="Plasmid unnamed1"/>
</dbReference>
<protein>
    <submittedName>
        <fullName evidence="1">Uncharacterized protein</fullName>
    </submittedName>
</protein>
<evidence type="ECO:0000313" key="2">
    <source>
        <dbReference type="Proteomes" id="UP000326170"/>
    </source>
</evidence>
<proteinExistence type="predicted"/>
<sequence length="115" mass="13343">MKQTEMACCTHPLYLVRHYYQFTVQICHCTDADTHKSKVETPLRAVFCPRVHSSSTSRSVFHAGKAYDEELLPRLENHDVEVRLPLEGLKGSPIDMRFANRETQRPVSRGFRLIR</sequence>
<gene>
    <name evidence="1" type="ORF">GCU68_16765</name>
</gene>
<accession>A0A5P9P7X8</accession>
<dbReference type="KEGG" id="nas:GCU68_16765"/>
<keyword evidence="1" id="KW-0614">Plasmid</keyword>
<evidence type="ECO:0000313" key="1">
    <source>
        <dbReference type="EMBL" id="QFU84238.1"/>
    </source>
</evidence>
<dbReference type="AlphaFoldDB" id="A0A5P9P7X8"/>
<reference evidence="1 2" key="1">
    <citation type="journal article" date="2007" name="Int. J. Syst. Evol. Microbiol.">
        <title>Natronorubrum sulfidifaciens sp. nov., an extremely haloalkaliphilic archaeon isolated from Aiding salt lake in Xin-Jiang, China.</title>
        <authorList>
            <person name="Cui H.L."/>
            <person name="Tohty D."/>
            <person name="Liu H.C."/>
            <person name="Liu S.J."/>
            <person name="Oren A."/>
            <person name="Zhou P.J."/>
        </authorList>
    </citation>
    <scope>NUCLEOTIDE SEQUENCE [LARGE SCALE GENOMIC DNA]</scope>
    <source>
        <strain evidence="1 2">7-3</strain>
        <plasmid evidence="1">unnamed1</plasmid>
    </source>
</reference>
<geneLocation type="plasmid" evidence="1 2">
    <name>unnamed1</name>
</geneLocation>
<dbReference type="EMBL" id="CP045489">
    <property type="protein sequence ID" value="QFU84238.1"/>
    <property type="molecule type" value="Genomic_DNA"/>
</dbReference>